<dbReference type="OrthoDB" id="8928856at2"/>
<keyword evidence="3" id="KW-0813">Transport</keyword>
<dbReference type="InterPro" id="IPR011701">
    <property type="entry name" value="MFS"/>
</dbReference>
<feature type="transmembrane region" description="Helical" evidence="9">
    <location>
        <begin position="402"/>
        <end position="421"/>
    </location>
</feature>
<evidence type="ECO:0000256" key="6">
    <source>
        <dbReference type="ARBA" id="ARBA00022847"/>
    </source>
</evidence>
<dbReference type="GO" id="GO:0015293">
    <property type="term" value="F:symporter activity"/>
    <property type="evidence" value="ECO:0007669"/>
    <property type="project" value="UniProtKB-KW"/>
</dbReference>
<dbReference type="AlphaFoldDB" id="A0A149PDV7"/>
<sequence>MVSDFRVTLSSARRLRPIVIATSLVSCLEIFGFTVFALFAGWIGGQFFPATDPMVSLLLAVSTFGVGFLFRPLGALLIGAYADRVGRRAALSLSIWLMVAGMVTVAACPPYSVMGLMAPVTILVGRLLQGLAAGGEIGAAAAYVMEAGPVSRRGYLLSWQLVSQAGAVLIGALLGALLSRSLSAESLATWGWRIPFVIGLLIAPLGWYVRRRLPEDAVRATSAGRHRVPLVELCGKHGKTLALATLTIAVRTVPAYTISYFMPTYLTHVMHLPAVTGFLASAVSALVLMLVAPLAGRLADRLPRRKPLLLLASGMTTLLVYPVFHVLTHAPDTVTVLAAVALMSVFVAPCSGVGTVLVLEALPAQVRASGVAVSFALGVAVFGGTAQPIVTSLIKWTGDPMAVAWYVAPACLVSFCALLFFPERRRQLELTPETSVR</sequence>
<feature type="transmembrane region" description="Helical" evidence="9">
    <location>
        <begin position="241"/>
        <end position="262"/>
    </location>
</feature>
<dbReference type="EMBL" id="LRBG01000038">
    <property type="protein sequence ID" value="KXU83210.1"/>
    <property type="molecule type" value="Genomic_DNA"/>
</dbReference>
<feature type="transmembrane region" description="Helical" evidence="9">
    <location>
        <begin position="157"/>
        <end position="178"/>
    </location>
</feature>
<evidence type="ECO:0000259" key="10">
    <source>
        <dbReference type="PROSITE" id="PS50850"/>
    </source>
</evidence>
<keyword evidence="5 9" id="KW-0812">Transmembrane</keyword>
<feature type="transmembrane region" description="Helical" evidence="9">
    <location>
        <begin position="190"/>
        <end position="209"/>
    </location>
</feature>
<dbReference type="GO" id="GO:0005886">
    <property type="term" value="C:plasma membrane"/>
    <property type="evidence" value="ECO:0007669"/>
    <property type="project" value="UniProtKB-SubCell"/>
</dbReference>
<dbReference type="Pfam" id="PF07690">
    <property type="entry name" value="MFS_1"/>
    <property type="match status" value="1"/>
</dbReference>
<keyword evidence="12" id="KW-1185">Reference proteome</keyword>
<evidence type="ECO:0000256" key="2">
    <source>
        <dbReference type="ARBA" id="ARBA00008240"/>
    </source>
</evidence>
<protein>
    <submittedName>
        <fullName evidence="11">MFS transporter</fullName>
    </submittedName>
</protein>
<keyword evidence="8 9" id="KW-0472">Membrane</keyword>
<feature type="transmembrane region" description="Helical" evidence="9">
    <location>
        <begin position="18"/>
        <end position="43"/>
    </location>
</feature>
<feature type="transmembrane region" description="Helical" evidence="9">
    <location>
        <begin position="89"/>
        <end position="107"/>
    </location>
</feature>
<evidence type="ECO:0000256" key="3">
    <source>
        <dbReference type="ARBA" id="ARBA00022448"/>
    </source>
</evidence>
<reference evidence="11 12" key="1">
    <citation type="journal article" date="2015" name="Int. J. Syst. Evol. Microbiol.">
        <title>Burkholderia monticola sp. nov., isolated from mountain soil.</title>
        <authorList>
            <person name="Baek I."/>
            <person name="Seo B."/>
            <person name="Lee I."/>
            <person name="Yi H."/>
            <person name="Chun J."/>
        </authorList>
    </citation>
    <scope>NUCLEOTIDE SEQUENCE [LARGE SCALE GENOMIC DNA]</scope>
    <source>
        <strain evidence="11 12">JC2948</strain>
    </source>
</reference>
<feature type="domain" description="Major facilitator superfamily (MFS) profile" evidence="10">
    <location>
        <begin position="18"/>
        <end position="426"/>
    </location>
</feature>
<dbReference type="PANTHER" id="PTHR43528">
    <property type="entry name" value="ALPHA-KETOGLUTARATE PERMEASE"/>
    <property type="match status" value="1"/>
</dbReference>
<evidence type="ECO:0000256" key="1">
    <source>
        <dbReference type="ARBA" id="ARBA00004651"/>
    </source>
</evidence>
<dbReference type="STRING" id="1399968.CI15_29330"/>
<evidence type="ECO:0000256" key="8">
    <source>
        <dbReference type="ARBA" id="ARBA00023136"/>
    </source>
</evidence>
<accession>A0A149PDV7</accession>
<dbReference type="Gene3D" id="1.20.1250.20">
    <property type="entry name" value="MFS general substrate transporter like domains"/>
    <property type="match status" value="2"/>
</dbReference>
<dbReference type="InterPro" id="IPR051084">
    <property type="entry name" value="H+-coupled_symporters"/>
</dbReference>
<comment type="caution">
    <text evidence="11">The sequence shown here is derived from an EMBL/GenBank/DDBJ whole genome shotgun (WGS) entry which is preliminary data.</text>
</comment>
<feature type="transmembrane region" description="Helical" evidence="9">
    <location>
        <begin position="334"/>
        <end position="359"/>
    </location>
</feature>
<feature type="transmembrane region" description="Helical" evidence="9">
    <location>
        <begin position="308"/>
        <end position="328"/>
    </location>
</feature>
<dbReference type="PROSITE" id="PS00216">
    <property type="entry name" value="SUGAR_TRANSPORT_1"/>
    <property type="match status" value="1"/>
</dbReference>
<feature type="transmembrane region" description="Helical" evidence="9">
    <location>
        <begin position="127"/>
        <end position="145"/>
    </location>
</feature>
<evidence type="ECO:0000313" key="12">
    <source>
        <dbReference type="Proteomes" id="UP000075613"/>
    </source>
</evidence>
<feature type="transmembrane region" description="Helical" evidence="9">
    <location>
        <begin position="55"/>
        <end position="82"/>
    </location>
</feature>
<feature type="transmembrane region" description="Helical" evidence="9">
    <location>
        <begin position="371"/>
        <end position="390"/>
    </location>
</feature>
<dbReference type="Proteomes" id="UP000075613">
    <property type="component" value="Unassembled WGS sequence"/>
</dbReference>
<keyword evidence="6" id="KW-0769">Symport</keyword>
<dbReference type="SUPFAM" id="SSF103473">
    <property type="entry name" value="MFS general substrate transporter"/>
    <property type="match status" value="1"/>
</dbReference>
<proteinExistence type="inferred from homology"/>
<gene>
    <name evidence="11" type="ORF">CI15_29330</name>
</gene>
<organism evidence="11 12">
    <name type="scientific">Paraburkholderia monticola</name>
    <dbReference type="NCBI Taxonomy" id="1399968"/>
    <lineage>
        <taxon>Bacteria</taxon>
        <taxon>Pseudomonadati</taxon>
        <taxon>Pseudomonadota</taxon>
        <taxon>Betaproteobacteria</taxon>
        <taxon>Burkholderiales</taxon>
        <taxon>Burkholderiaceae</taxon>
        <taxon>Paraburkholderia</taxon>
    </lineage>
</organism>
<dbReference type="InterPro" id="IPR036259">
    <property type="entry name" value="MFS_trans_sf"/>
</dbReference>
<evidence type="ECO:0000256" key="7">
    <source>
        <dbReference type="ARBA" id="ARBA00022989"/>
    </source>
</evidence>
<dbReference type="InterPro" id="IPR020846">
    <property type="entry name" value="MFS_dom"/>
</dbReference>
<keyword evidence="7 9" id="KW-1133">Transmembrane helix</keyword>
<keyword evidence="4" id="KW-1003">Cell membrane</keyword>
<comment type="subcellular location">
    <subcellularLocation>
        <location evidence="1">Cell membrane</location>
        <topology evidence="1">Multi-pass membrane protein</topology>
    </subcellularLocation>
</comment>
<dbReference type="PROSITE" id="PS50850">
    <property type="entry name" value="MFS"/>
    <property type="match status" value="1"/>
</dbReference>
<name>A0A149PDV7_9BURK</name>
<dbReference type="PROSITE" id="PS51257">
    <property type="entry name" value="PROKAR_LIPOPROTEIN"/>
    <property type="match status" value="1"/>
</dbReference>
<comment type="similarity">
    <text evidence="2">Belongs to the major facilitator superfamily. Metabolite:H+ Symporter (MHS) family (TC 2.A.1.6) family.</text>
</comment>
<dbReference type="PROSITE" id="PS00217">
    <property type="entry name" value="SUGAR_TRANSPORT_2"/>
    <property type="match status" value="1"/>
</dbReference>
<evidence type="ECO:0000313" key="11">
    <source>
        <dbReference type="EMBL" id="KXU83210.1"/>
    </source>
</evidence>
<dbReference type="InterPro" id="IPR005829">
    <property type="entry name" value="Sugar_transporter_CS"/>
</dbReference>
<evidence type="ECO:0000256" key="4">
    <source>
        <dbReference type="ARBA" id="ARBA00022475"/>
    </source>
</evidence>
<dbReference type="RefSeq" id="WP_062135217.1">
    <property type="nucleotide sequence ID" value="NZ_LRBG01000038.1"/>
</dbReference>
<dbReference type="PANTHER" id="PTHR43528:SF3">
    <property type="entry name" value="CITRATE-PROTON SYMPORTER"/>
    <property type="match status" value="1"/>
</dbReference>
<evidence type="ECO:0000256" key="9">
    <source>
        <dbReference type="SAM" id="Phobius"/>
    </source>
</evidence>
<evidence type="ECO:0000256" key="5">
    <source>
        <dbReference type="ARBA" id="ARBA00022692"/>
    </source>
</evidence>
<feature type="transmembrane region" description="Helical" evidence="9">
    <location>
        <begin position="274"/>
        <end position="296"/>
    </location>
</feature>